<protein>
    <submittedName>
        <fullName evidence="3">Bifunctional GYF domain/GYF-like domain superfamily</fullName>
    </submittedName>
</protein>
<feature type="region of interest" description="Disordered" evidence="1">
    <location>
        <begin position="1"/>
        <end position="42"/>
    </location>
</feature>
<dbReference type="AlphaFoldDB" id="A0AAD9UMT6"/>
<evidence type="ECO:0000313" key="4">
    <source>
        <dbReference type="Proteomes" id="UP001214638"/>
    </source>
</evidence>
<dbReference type="PROSITE" id="PS50829">
    <property type="entry name" value="GYF"/>
    <property type="match status" value="1"/>
</dbReference>
<name>A0AAD9UMT6_9APIC</name>
<dbReference type="Proteomes" id="UP001214638">
    <property type="component" value="Unassembled WGS sequence"/>
</dbReference>
<feature type="compositionally biased region" description="Low complexity" evidence="1">
    <location>
        <begin position="545"/>
        <end position="556"/>
    </location>
</feature>
<feature type="compositionally biased region" description="Basic and acidic residues" evidence="1">
    <location>
        <begin position="16"/>
        <end position="25"/>
    </location>
</feature>
<dbReference type="GeneID" id="94337371"/>
<dbReference type="InterPro" id="IPR035445">
    <property type="entry name" value="GYF-like_dom_sf"/>
</dbReference>
<proteinExistence type="predicted"/>
<sequence length="597" mass="66215">MFHPRPSSGLSSLFPKKGEHSHDSDGSNLSKDSQISDAKAANDDDKFRRAVSGFGDVEPRGNYLELAANGIYDKKYLIQLCYAFLRSNNREGMDVLKFRFVDLAASKAPKTIFDPDAFPKKSPEEMGMQKRVFSIRGPVRGKGSFGGIRMPFDSGTMENLKHGDAVSKAHDNPSWHRTSSDLTSEVNLLKNMRLRNFGNSHKHSPFLHGENTFESILQKHSVENLASSRPAQPLESPLDFGHHKPASWERRDPLKKDLVDPFARSSSIGAQQSSLGQQSYLERLFDKSFDIGNTATSRESDLTALKVGTSVRGYVELAWQYMDPHGRVHGPFDSKQMHKWYLKNFFPPNLALRCGPNEPWKSFKSYYPAGTLPFIDPPVGYSIGGQQQGSPAATNKGESLVEEVMAKGFLDLKKAKPEQTCKIGGSPSSVLESPASLQQVHPPVQLTPAQMQQKEAQQRLEHVWNKHNEVKVDSLLDIMETQKAQQTLSARTESTPPRSPAPQQPKSGWNIRHSNSQEQAISDDFPTLSTHAKPKRIPEKERGHAGAPSHGHAAPSNSPSLGKMPLKLFMEQVRTSSPRGQMTETFASKLMAGKGDQ</sequence>
<evidence type="ECO:0000313" key="3">
    <source>
        <dbReference type="EMBL" id="KAK2195398.1"/>
    </source>
</evidence>
<organism evidence="3 4">
    <name type="scientific">Babesia duncani</name>
    <dbReference type="NCBI Taxonomy" id="323732"/>
    <lineage>
        <taxon>Eukaryota</taxon>
        <taxon>Sar</taxon>
        <taxon>Alveolata</taxon>
        <taxon>Apicomplexa</taxon>
        <taxon>Aconoidasida</taxon>
        <taxon>Piroplasmida</taxon>
        <taxon>Babesiidae</taxon>
        <taxon>Babesia</taxon>
    </lineage>
</organism>
<reference evidence="3" key="1">
    <citation type="journal article" date="2023" name="Nat. Microbiol.">
        <title>Babesia duncani multi-omics identifies virulence factors and drug targets.</title>
        <authorList>
            <person name="Singh P."/>
            <person name="Lonardi S."/>
            <person name="Liang Q."/>
            <person name="Vydyam P."/>
            <person name="Khabirova E."/>
            <person name="Fang T."/>
            <person name="Gihaz S."/>
            <person name="Thekkiniath J."/>
            <person name="Munshi M."/>
            <person name="Abel S."/>
            <person name="Ciampossin L."/>
            <person name="Batugedara G."/>
            <person name="Gupta M."/>
            <person name="Lu X.M."/>
            <person name="Lenz T."/>
            <person name="Chakravarty S."/>
            <person name="Cornillot E."/>
            <person name="Hu Y."/>
            <person name="Ma W."/>
            <person name="Gonzalez L.M."/>
            <person name="Sanchez S."/>
            <person name="Estrada K."/>
            <person name="Sanchez-Flores A."/>
            <person name="Montero E."/>
            <person name="Harb O.S."/>
            <person name="Le Roch K.G."/>
            <person name="Mamoun C.B."/>
        </authorList>
    </citation>
    <scope>NUCLEOTIDE SEQUENCE</scope>
    <source>
        <strain evidence="3">WA1</strain>
    </source>
</reference>
<dbReference type="RefSeq" id="XP_067802241.1">
    <property type="nucleotide sequence ID" value="XM_067948090.1"/>
</dbReference>
<feature type="region of interest" description="Disordered" evidence="1">
    <location>
        <begin position="227"/>
        <end position="249"/>
    </location>
</feature>
<dbReference type="InterPro" id="IPR003169">
    <property type="entry name" value="GYF"/>
</dbReference>
<dbReference type="SUPFAM" id="SSF55277">
    <property type="entry name" value="GYF domain"/>
    <property type="match status" value="1"/>
</dbReference>
<keyword evidence="4" id="KW-1185">Reference proteome</keyword>
<accession>A0AAD9UMT6</accession>
<feature type="region of interest" description="Disordered" evidence="1">
    <location>
        <begin position="537"/>
        <end position="597"/>
    </location>
</feature>
<dbReference type="EMBL" id="JALLKP010000004">
    <property type="protein sequence ID" value="KAK2195398.1"/>
    <property type="molecule type" value="Genomic_DNA"/>
</dbReference>
<evidence type="ECO:0000256" key="1">
    <source>
        <dbReference type="SAM" id="MobiDB-lite"/>
    </source>
</evidence>
<feature type="compositionally biased region" description="Polar residues" evidence="1">
    <location>
        <begin position="483"/>
        <end position="496"/>
    </location>
</feature>
<dbReference type="Gene3D" id="3.30.1490.40">
    <property type="match status" value="1"/>
</dbReference>
<dbReference type="SMART" id="SM00444">
    <property type="entry name" value="GYF"/>
    <property type="match status" value="1"/>
</dbReference>
<dbReference type="KEGG" id="bdw:94337371"/>
<feature type="compositionally biased region" description="Basic and acidic residues" evidence="1">
    <location>
        <begin position="240"/>
        <end position="249"/>
    </location>
</feature>
<feature type="domain" description="GYF" evidence="2">
    <location>
        <begin position="316"/>
        <end position="370"/>
    </location>
</feature>
<comment type="caution">
    <text evidence="3">The sequence shown here is derived from an EMBL/GenBank/DDBJ whole genome shotgun (WGS) entry which is preliminary data.</text>
</comment>
<dbReference type="Pfam" id="PF02213">
    <property type="entry name" value="GYF"/>
    <property type="match status" value="1"/>
</dbReference>
<gene>
    <name evidence="3" type="ORF">BdWA1_003074</name>
</gene>
<feature type="compositionally biased region" description="Polar residues" evidence="1">
    <location>
        <begin position="573"/>
        <end position="586"/>
    </location>
</feature>
<feature type="compositionally biased region" description="Polar residues" evidence="1">
    <location>
        <begin position="26"/>
        <end position="36"/>
    </location>
</feature>
<feature type="region of interest" description="Disordered" evidence="1">
    <location>
        <begin position="483"/>
        <end position="511"/>
    </location>
</feature>
<evidence type="ECO:0000259" key="2">
    <source>
        <dbReference type="PROSITE" id="PS50829"/>
    </source>
</evidence>